<dbReference type="GO" id="GO:0006310">
    <property type="term" value="P:DNA recombination"/>
    <property type="evidence" value="ECO:0007669"/>
    <property type="project" value="UniProtKB-KW"/>
</dbReference>
<reference evidence="5" key="2">
    <citation type="submission" date="2015-08" db="EMBL/GenBank/DDBJ databases">
        <title>Complete DNA Sequence of Pseudomonas syringae pv. actinidiae, the Causal Agent of Kiwifruit Canker Disease.</title>
        <authorList>
            <person name="Rikkerink E.H.A."/>
            <person name="Fineran P.C."/>
        </authorList>
    </citation>
    <scope>NUCLEOTIDE SEQUENCE</scope>
    <source>
        <strain evidence="5">SkMP5</strain>
    </source>
</reference>
<dbReference type="PROSITE" id="PS51898">
    <property type="entry name" value="TYR_RECOMBINASE"/>
    <property type="match status" value="1"/>
</dbReference>
<evidence type="ECO:0000313" key="6">
    <source>
        <dbReference type="Proteomes" id="UP000253740"/>
    </source>
</evidence>
<feature type="region of interest" description="Disordered" evidence="2">
    <location>
        <begin position="55"/>
        <end position="95"/>
    </location>
</feature>
<proteinExistence type="predicted"/>
<dbReference type="InterPro" id="IPR011010">
    <property type="entry name" value="DNA_brk_join_enz"/>
</dbReference>
<dbReference type="RefSeq" id="WP_082306579.1">
    <property type="nucleotide sequence ID" value="NZ_DF970209.1"/>
</dbReference>
<dbReference type="AlphaFoldDB" id="A0A0K8QPY2"/>
<accession>A0A0K8QPY2</accession>
<dbReference type="EMBL" id="DF952378">
    <property type="protein sequence ID" value="GAN44748.1"/>
    <property type="molecule type" value="Genomic_DNA"/>
</dbReference>
<dbReference type="SUPFAM" id="SSF56349">
    <property type="entry name" value="DNA breaking-rejoining enzymes"/>
    <property type="match status" value="1"/>
</dbReference>
<feature type="region of interest" description="Disordered" evidence="2">
    <location>
        <begin position="1"/>
        <end position="22"/>
    </location>
</feature>
<reference evidence="4" key="1">
    <citation type="submission" date="2015-03" db="EMBL/GenBank/DDBJ databases">
        <title>Draft genome sequence of Mizugakiibacter sediminis skMP5.</title>
        <authorList>
            <person name="Watanabe T."/>
            <person name="Kojima H."/>
            <person name="Fukui M."/>
        </authorList>
    </citation>
    <scope>NUCLEOTIDE SEQUENCE</scope>
    <source>
        <strain evidence="4">SkMP5</strain>
    </source>
</reference>
<dbReference type="InterPro" id="IPR002104">
    <property type="entry name" value="Integrase_catalytic"/>
</dbReference>
<dbReference type="EMBL" id="DF970209">
    <property type="protein sequence ID" value="GAP66457.1"/>
    <property type="molecule type" value="Genomic_DNA"/>
</dbReference>
<dbReference type="Pfam" id="PF00589">
    <property type="entry name" value="Phage_integrase"/>
    <property type="match status" value="1"/>
</dbReference>
<keyword evidence="1" id="KW-0233">DNA recombination</keyword>
<evidence type="ECO:0000313" key="4">
    <source>
        <dbReference type="EMBL" id="GAN44748.1"/>
    </source>
</evidence>
<name>A0A0K8QPY2_9GAMM</name>
<dbReference type="STRING" id="1475481.GCA_000953855_01800"/>
<evidence type="ECO:0000313" key="5">
    <source>
        <dbReference type="EMBL" id="GAP66457.1"/>
    </source>
</evidence>
<evidence type="ECO:0000259" key="3">
    <source>
        <dbReference type="PROSITE" id="PS51898"/>
    </source>
</evidence>
<dbReference type="Proteomes" id="UP000253740">
    <property type="component" value="Unassembled WGS sequence"/>
</dbReference>
<gene>
    <name evidence="4" type="ORF">MBSD_1283</name>
    <name evidence="5" type="ORF">MBSD_n1765</name>
</gene>
<keyword evidence="6" id="KW-1185">Reference proteome</keyword>
<dbReference type="HOGENOM" id="CLU_2369731_0_0_6"/>
<dbReference type="Gene3D" id="1.10.443.10">
    <property type="entry name" value="Intergrase catalytic core"/>
    <property type="match status" value="1"/>
</dbReference>
<evidence type="ECO:0000256" key="2">
    <source>
        <dbReference type="SAM" id="MobiDB-lite"/>
    </source>
</evidence>
<protein>
    <submittedName>
        <fullName evidence="5">Integron integrase IntIPac</fullName>
    </submittedName>
</protein>
<feature type="domain" description="Tyr recombinase" evidence="3">
    <location>
        <begin position="1"/>
        <end position="71"/>
    </location>
</feature>
<organism evidence="5">
    <name type="scientific">Mizugakiibacter sediminis</name>
    <dbReference type="NCBI Taxonomy" id="1475481"/>
    <lineage>
        <taxon>Bacteria</taxon>
        <taxon>Pseudomonadati</taxon>
        <taxon>Pseudomonadota</taxon>
        <taxon>Gammaproteobacteria</taxon>
        <taxon>Lysobacterales</taxon>
        <taxon>Rhodanobacteraceae</taxon>
        <taxon>Mizugakiibacter</taxon>
    </lineage>
</organism>
<evidence type="ECO:0000256" key="1">
    <source>
        <dbReference type="ARBA" id="ARBA00023172"/>
    </source>
</evidence>
<feature type="compositionally biased region" description="Basic residues" evidence="2">
    <location>
        <begin position="1"/>
        <end position="10"/>
    </location>
</feature>
<dbReference type="InterPro" id="IPR013762">
    <property type="entry name" value="Integrase-like_cat_sf"/>
</dbReference>
<sequence>MRLRARRQGRQGRQGPPHDAAAHTLRHGFATHLIEGGYDIRTIQELLGHKDVSTPRIHTHVPNRGGRGVASRIAPGAGSAPQHSQAARRSAILAG</sequence>
<dbReference type="GO" id="GO:0003677">
    <property type="term" value="F:DNA binding"/>
    <property type="evidence" value="ECO:0007669"/>
    <property type="project" value="InterPro"/>
</dbReference>
<dbReference type="GO" id="GO:0015074">
    <property type="term" value="P:DNA integration"/>
    <property type="evidence" value="ECO:0007669"/>
    <property type="project" value="InterPro"/>
</dbReference>